<feature type="region of interest" description="Disordered" evidence="1">
    <location>
        <begin position="589"/>
        <end position="632"/>
    </location>
</feature>
<keyword evidence="2" id="KW-0472">Membrane</keyword>
<feature type="region of interest" description="Disordered" evidence="1">
    <location>
        <begin position="355"/>
        <end position="532"/>
    </location>
</feature>
<feature type="compositionally biased region" description="Polar residues" evidence="1">
    <location>
        <begin position="424"/>
        <end position="433"/>
    </location>
</feature>
<evidence type="ECO:0000313" key="3">
    <source>
        <dbReference type="EMBL" id="RKP38990.1"/>
    </source>
</evidence>
<dbReference type="STRING" id="215637.A0A4Q0A1G3"/>
<feature type="compositionally biased region" description="Polar residues" evidence="1">
    <location>
        <begin position="479"/>
        <end position="493"/>
    </location>
</feature>
<feature type="compositionally biased region" description="Polar residues" evidence="1">
    <location>
        <begin position="623"/>
        <end position="632"/>
    </location>
</feature>
<accession>A0A4Q0A1G3</accession>
<dbReference type="AlphaFoldDB" id="A0A4Q0A1G3"/>
<keyword evidence="2" id="KW-0812">Transmembrane</keyword>
<gene>
    <name evidence="3" type="ORF">BJ085DRAFT_34432</name>
</gene>
<reference evidence="4" key="1">
    <citation type="journal article" date="2018" name="Nat. Microbiol.">
        <title>Leveraging single-cell genomics to expand the fungal tree of life.</title>
        <authorList>
            <person name="Ahrendt S.R."/>
            <person name="Quandt C.A."/>
            <person name="Ciobanu D."/>
            <person name="Clum A."/>
            <person name="Salamov A."/>
            <person name="Andreopoulos B."/>
            <person name="Cheng J.F."/>
            <person name="Woyke T."/>
            <person name="Pelin A."/>
            <person name="Henrissat B."/>
            <person name="Reynolds N.K."/>
            <person name="Benny G.L."/>
            <person name="Smith M.E."/>
            <person name="James T.Y."/>
            <person name="Grigoriev I.V."/>
        </authorList>
    </citation>
    <scope>NUCLEOTIDE SEQUENCE [LARGE SCALE GENOMIC DNA]</scope>
    <source>
        <strain evidence="4">RSA 468</strain>
    </source>
</reference>
<evidence type="ECO:0000256" key="1">
    <source>
        <dbReference type="SAM" id="MobiDB-lite"/>
    </source>
</evidence>
<keyword evidence="2" id="KW-1133">Transmembrane helix</keyword>
<evidence type="ECO:0008006" key="5">
    <source>
        <dbReference type="Google" id="ProtNLM"/>
    </source>
</evidence>
<proteinExistence type="predicted"/>
<feature type="compositionally biased region" description="Polar residues" evidence="1">
    <location>
        <begin position="711"/>
        <end position="720"/>
    </location>
</feature>
<feature type="transmembrane region" description="Helical" evidence="2">
    <location>
        <begin position="38"/>
        <end position="57"/>
    </location>
</feature>
<name>A0A4Q0A1G3_9FUNG</name>
<sequence>MVALSLSNQLREGDHHHLALSPTPLTENPTTVAEPLDFTFLLFLFSMLTTSYIYHFITAPPMASALMVGSLLLLLGLILLRSWSILTKVVVRTHRLPTRRSHLAYCTDILFSDQSLWQALLNGLLARRLEGQDSAGAEDTEAAANSGIMESSSEEPNWVEKQEANTPDCPNVEERPESANDFPGRSTSTESSSPFSSSTDTPPQPPPPISAATAKSEHDHDEIIPAFAAPPHLCQPLSSPVSPTYPPAALWVRSGSPIGLQEPLVTRPFAGSAPTSGPSPSLPTGPSVSPKPVTTVRDTQSDTIDPVTKPLADHCKLSQSPEECPSADDTIATESLTLPAAANVIPALARDTPQVKSLPCSQSHPVTPTAPISKKGKSRKRSQRRNQVVAPTTTANPVVDTHAVPTSCQSMPTPTPSVPASSPNLSSIRSYRASTAPADVGNSSVSSPAHPATQSSSPVPPKHHSSSPPMSKPASLASIVTQTPGPTMASGPSKSRLASPPGYPSPEADDLLPGGAPDTWKNPPPPVAELTVNSQPLDQPIAQFRYTLQPSFFPPSSLASSFTTTPMRSTPDLTSFSNTQLIEPISRSAGVSPDLIPSRPASALSPVAPRRAPAGPIRHPAGTPSTHTPTAAMNNRSRWYSPFDPHWQVSLDFLKSQRQQNQQQQLQRVCRRPPPGFGAAPQGGRPGMASRHSLYDTSPFAPPAIQRPLHQRTTSEQVAMSVSPLLSSTHLPPPSFPPTSLAAFPGMDASAHHLPSFVTARSTPVSPQLPLDFSDWPSSHPPALLNLAAESSEVTRINHGASEPHYFHRPQTLH</sequence>
<organism evidence="3 4">
    <name type="scientific">Dimargaris cristalligena</name>
    <dbReference type="NCBI Taxonomy" id="215637"/>
    <lineage>
        <taxon>Eukaryota</taxon>
        <taxon>Fungi</taxon>
        <taxon>Fungi incertae sedis</taxon>
        <taxon>Zoopagomycota</taxon>
        <taxon>Kickxellomycotina</taxon>
        <taxon>Dimargaritomycetes</taxon>
        <taxon>Dimargaritales</taxon>
        <taxon>Dimargaritaceae</taxon>
        <taxon>Dimargaris</taxon>
    </lineage>
</organism>
<evidence type="ECO:0000313" key="4">
    <source>
        <dbReference type="Proteomes" id="UP000268162"/>
    </source>
</evidence>
<feature type="compositionally biased region" description="Low complexity" evidence="1">
    <location>
        <begin position="466"/>
        <end position="478"/>
    </location>
</feature>
<dbReference type="Proteomes" id="UP000268162">
    <property type="component" value="Unassembled WGS sequence"/>
</dbReference>
<feature type="region of interest" description="Disordered" evidence="1">
    <location>
        <begin position="135"/>
        <end position="219"/>
    </location>
</feature>
<keyword evidence="4" id="KW-1185">Reference proteome</keyword>
<protein>
    <recommendedName>
        <fullName evidence="5">Transmembrane protein</fullName>
    </recommendedName>
</protein>
<feature type="region of interest" description="Disordered" evidence="1">
    <location>
        <begin position="657"/>
        <end position="739"/>
    </location>
</feature>
<feature type="compositionally biased region" description="Low complexity" evidence="1">
    <location>
        <begin position="388"/>
        <end position="401"/>
    </location>
</feature>
<feature type="transmembrane region" description="Helical" evidence="2">
    <location>
        <begin position="64"/>
        <end position="86"/>
    </location>
</feature>
<feature type="compositionally biased region" description="Low complexity" evidence="1">
    <location>
        <begin position="183"/>
        <end position="201"/>
    </location>
</feature>
<feature type="region of interest" description="Disordered" evidence="1">
    <location>
        <begin position="267"/>
        <end position="327"/>
    </location>
</feature>
<feature type="compositionally biased region" description="Low complexity" evidence="1">
    <location>
        <begin position="270"/>
        <end position="290"/>
    </location>
</feature>
<feature type="compositionally biased region" description="Low complexity" evidence="1">
    <location>
        <begin position="657"/>
        <end position="668"/>
    </location>
</feature>
<dbReference type="OrthoDB" id="5600532at2759"/>
<feature type="compositionally biased region" description="Basic residues" evidence="1">
    <location>
        <begin position="374"/>
        <end position="384"/>
    </location>
</feature>
<evidence type="ECO:0000256" key="2">
    <source>
        <dbReference type="SAM" id="Phobius"/>
    </source>
</evidence>
<dbReference type="EMBL" id="ML002309">
    <property type="protein sequence ID" value="RKP38990.1"/>
    <property type="molecule type" value="Genomic_DNA"/>
</dbReference>